<comment type="catalytic activity">
    <reaction evidence="8">
        <text>3-phosphoshikimate + phosphoenolpyruvate = 5-O-(1-carboxyvinyl)-3-phosphoshikimate + phosphate</text>
        <dbReference type="Rhea" id="RHEA:21256"/>
        <dbReference type="ChEBI" id="CHEBI:43474"/>
        <dbReference type="ChEBI" id="CHEBI:57701"/>
        <dbReference type="ChEBI" id="CHEBI:58702"/>
        <dbReference type="ChEBI" id="CHEBI:145989"/>
        <dbReference type="EC" id="2.5.1.19"/>
    </reaction>
    <physiologicalReaction direction="left-to-right" evidence="8">
        <dbReference type="Rhea" id="RHEA:21257"/>
    </physiologicalReaction>
</comment>
<accession>A0A6I4ZYB5</accession>
<evidence type="ECO:0000313" key="11">
    <source>
        <dbReference type="EMBL" id="MYL32753.1"/>
    </source>
</evidence>
<feature type="binding site" evidence="9">
    <location>
        <position position="390"/>
    </location>
    <ligand>
        <name>phosphoenolpyruvate</name>
        <dbReference type="ChEBI" id="CHEBI:58702"/>
    </ligand>
</feature>
<dbReference type="EMBL" id="WMEQ01000002">
    <property type="protein sequence ID" value="MYL32753.1"/>
    <property type="molecule type" value="Genomic_DNA"/>
</dbReference>
<dbReference type="CDD" id="cd01556">
    <property type="entry name" value="EPSP_synthase"/>
    <property type="match status" value="1"/>
</dbReference>
<evidence type="ECO:0000256" key="6">
    <source>
        <dbReference type="ARBA" id="ARBA00022679"/>
    </source>
</evidence>
<dbReference type="InterPro" id="IPR006264">
    <property type="entry name" value="EPSP_synthase"/>
</dbReference>
<comment type="caution">
    <text evidence="9">Lacks conserved residue(s) required for the propagation of feature annotation.</text>
</comment>
<feature type="binding site" evidence="9">
    <location>
        <position position="168"/>
    </location>
    <ligand>
        <name>3-phosphoshikimate</name>
        <dbReference type="ChEBI" id="CHEBI:145989"/>
    </ligand>
</feature>
<dbReference type="AlphaFoldDB" id="A0A6I4ZYB5"/>
<feature type="domain" description="Enolpyruvate transferase" evidence="10">
    <location>
        <begin position="10"/>
        <end position="424"/>
    </location>
</feature>
<comment type="similarity">
    <text evidence="3 9">Belongs to the EPSP synthase family.</text>
</comment>
<evidence type="ECO:0000259" key="10">
    <source>
        <dbReference type="Pfam" id="PF00275"/>
    </source>
</evidence>
<reference evidence="11 12" key="1">
    <citation type="submission" date="2019-11" db="EMBL/GenBank/DDBJ databases">
        <title>Genome sequences of 17 halophilic strains isolated from different environments.</title>
        <authorList>
            <person name="Furrow R.E."/>
        </authorList>
    </citation>
    <scope>NUCLEOTIDE SEQUENCE [LARGE SCALE GENOMIC DNA]</scope>
    <source>
        <strain evidence="11 12">22514_16_FS</strain>
    </source>
</reference>
<evidence type="ECO:0000256" key="1">
    <source>
        <dbReference type="ARBA" id="ARBA00002174"/>
    </source>
</evidence>
<dbReference type="EC" id="2.5.1.19" evidence="9"/>
<dbReference type="SUPFAM" id="SSF55205">
    <property type="entry name" value="EPT/RTPC-like"/>
    <property type="match status" value="1"/>
</dbReference>
<evidence type="ECO:0000256" key="7">
    <source>
        <dbReference type="ARBA" id="ARBA00023141"/>
    </source>
</evidence>
<dbReference type="InterPro" id="IPR036968">
    <property type="entry name" value="Enolpyruvate_Tfrase_sf"/>
</dbReference>
<dbReference type="GO" id="GO:0009423">
    <property type="term" value="P:chorismate biosynthetic process"/>
    <property type="evidence" value="ECO:0007669"/>
    <property type="project" value="UniProtKB-UniRule"/>
</dbReference>
<dbReference type="FunFam" id="3.65.10.10:FF:000005">
    <property type="entry name" value="3-phosphoshikimate 1-carboxyvinyltransferase"/>
    <property type="match status" value="1"/>
</dbReference>
<feature type="binding site" evidence="9">
    <location>
        <position position="343"/>
    </location>
    <ligand>
        <name>3-phosphoshikimate</name>
        <dbReference type="ChEBI" id="CHEBI:145989"/>
    </ligand>
</feature>
<comment type="subcellular location">
    <subcellularLocation>
        <location evidence="9">Cytoplasm</location>
    </subcellularLocation>
</comment>
<dbReference type="FunFam" id="3.65.10.10:FF:000006">
    <property type="entry name" value="3-phosphoshikimate 1-carboxyvinyltransferase"/>
    <property type="match status" value="1"/>
</dbReference>
<evidence type="ECO:0000256" key="3">
    <source>
        <dbReference type="ARBA" id="ARBA00009948"/>
    </source>
</evidence>
<dbReference type="NCBIfam" id="TIGR01356">
    <property type="entry name" value="aroA"/>
    <property type="match status" value="1"/>
</dbReference>
<dbReference type="InterPro" id="IPR013792">
    <property type="entry name" value="RNA3'P_cycl/enolpyr_Trfase_a/b"/>
</dbReference>
<dbReference type="OrthoDB" id="9809920at2"/>
<feature type="binding site" evidence="9">
    <location>
        <position position="23"/>
    </location>
    <ligand>
        <name>phosphoenolpyruvate</name>
        <dbReference type="ChEBI" id="CHEBI:58702"/>
    </ligand>
</feature>
<feature type="binding site" evidence="9">
    <location>
        <position position="95"/>
    </location>
    <ligand>
        <name>phosphoenolpyruvate</name>
        <dbReference type="ChEBI" id="CHEBI:58702"/>
    </ligand>
</feature>
<dbReference type="PROSITE" id="PS00885">
    <property type="entry name" value="EPSP_SYNTHASE_2"/>
    <property type="match status" value="1"/>
</dbReference>
<dbReference type="Proteomes" id="UP000468638">
    <property type="component" value="Unassembled WGS sequence"/>
</dbReference>
<feature type="active site" description="Proton acceptor" evidence="9">
    <location>
        <position position="316"/>
    </location>
</feature>
<keyword evidence="5 9" id="KW-0028">Amino-acid biosynthesis</keyword>
<dbReference type="HAMAP" id="MF_00210">
    <property type="entry name" value="EPSP_synth"/>
    <property type="match status" value="1"/>
</dbReference>
<dbReference type="PIRSF" id="PIRSF000505">
    <property type="entry name" value="EPSPS"/>
    <property type="match status" value="1"/>
</dbReference>
<keyword evidence="7 9" id="KW-0057">Aromatic amino acid biosynthesis</keyword>
<dbReference type="PANTHER" id="PTHR21090">
    <property type="entry name" value="AROM/DEHYDROQUINATE SYNTHASE"/>
    <property type="match status" value="1"/>
</dbReference>
<evidence type="ECO:0000256" key="4">
    <source>
        <dbReference type="ARBA" id="ARBA00022490"/>
    </source>
</evidence>
<keyword evidence="4 9" id="KW-0963">Cytoplasm</keyword>
<feature type="binding site" evidence="9">
    <location>
        <position position="347"/>
    </location>
    <ligand>
        <name>phosphoenolpyruvate</name>
        <dbReference type="ChEBI" id="CHEBI:58702"/>
    </ligand>
</feature>
<feature type="binding site" evidence="9">
    <location>
        <position position="28"/>
    </location>
    <ligand>
        <name>3-phosphoshikimate</name>
        <dbReference type="ChEBI" id="CHEBI:145989"/>
    </ligand>
</feature>
<comment type="function">
    <text evidence="1 9">Catalyzes the transfer of the enolpyruvyl moiety of phosphoenolpyruvate (PEP) to the 5-hydroxyl of shikimate-3-phosphate (S3P) to produce enolpyruvyl shikimate-3-phosphate and inorganic phosphate.</text>
</comment>
<comment type="pathway">
    <text evidence="2 9">Metabolic intermediate biosynthesis; chorismate biosynthesis; chorismate from D-erythrose 4-phosphate and phosphoenolpyruvate: step 6/7.</text>
</comment>
<dbReference type="GO" id="GO:0009073">
    <property type="term" value="P:aromatic amino acid family biosynthetic process"/>
    <property type="evidence" value="ECO:0007669"/>
    <property type="project" value="UniProtKB-KW"/>
</dbReference>
<dbReference type="GO" id="GO:0005737">
    <property type="term" value="C:cytoplasm"/>
    <property type="evidence" value="ECO:0007669"/>
    <property type="project" value="UniProtKB-SubCell"/>
</dbReference>
<evidence type="ECO:0000256" key="8">
    <source>
        <dbReference type="ARBA" id="ARBA00044633"/>
    </source>
</evidence>
<evidence type="ECO:0000256" key="5">
    <source>
        <dbReference type="ARBA" id="ARBA00022605"/>
    </source>
</evidence>
<dbReference type="PROSITE" id="PS00104">
    <property type="entry name" value="EPSP_SYNTHASE_1"/>
    <property type="match status" value="1"/>
</dbReference>
<comment type="subunit">
    <text evidence="9">Monomer.</text>
</comment>
<dbReference type="Gene3D" id="3.65.10.10">
    <property type="entry name" value="Enolpyruvate transferase domain"/>
    <property type="match status" value="2"/>
</dbReference>
<dbReference type="GO" id="GO:0003866">
    <property type="term" value="F:3-phosphoshikimate 1-carboxyvinyltransferase activity"/>
    <property type="evidence" value="ECO:0007669"/>
    <property type="project" value="UniProtKB-UniRule"/>
</dbReference>
<feature type="binding site" evidence="9">
    <location>
        <position position="123"/>
    </location>
    <ligand>
        <name>phosphoenolpyruvate</name>
        <dbReference type="ChEBI" id="CHEBI:58702"/>
    </ligand>
</feature>
<dbReference type="InterPro" id="IPR001986">
    <property type="entry name" value="Enolpyruvate_Tfrase_dom"/>
</dbReference>
<dbReference type="RefSeq" id="WP_160909240.1">
    <property type="nucleotide sequence ID" value="NZ_WMEQ01000002.1"/>
</dbReference>
<keyword evidence="6 9" id="KW-0808">Transferase</keyword>
<dbReference type="InterPro" id="IPR023193">
    <property type="entry name" value="EPSP_synthase_CS"/>
</dbReference>
<dbReference type="Pfam" id="PF00275">
    <property type="entry name" value="EPSP_synthase"/>
    <property type="match status" value="1"/>
</dbReference>
<feature type="binding site" evidence="9">
    <location>
        <position position="23"/>
    </location>
    <ligand>
        <name>3-phosphoshikimate</name>
        <dbReference type="ChEBI" id="CHEBI:145989"/>
    </ligand>
</feature>
<feature type="binding site" evidence="9">
    <location>
        <position position="170"/>
    </location>
    <ligand>
        <name>phosphoenolpyruvate</name>
        <dbReference type="ChEBI" id="CHEBI:58702"/>
    </ligand>
</feature>
<evidence type="ECO:0000313" key="12">
    <source>
        <dbReference type="Proteomes" id="UP000468638"/>
    </source>
</evidence>
<evidence type="ECO:0000256" key="2">
    <source>
        <dbReference type="ARBA" id="ARBA00004811"/>
    </source>
</evidence>
<protein>
    <recommendedName>
        <fullName evidence="9">3-phosphoshikimate 1-carboxyvinyltransferase</fullName>
        <ecNumber evidence="9">2.5.1.19</ecNumber>
    </recommendedName>
    <alternativeName>
        <fullName evidence="9">5-enolpyruvylshikimate-3-phosphate synthase</fullName>
        <shortName evidence="9">EPSP synthase</shortName>
        <shortName evidence="9">EPSPS</shortName>
    </alternativeName>
</protein>
<name>A0A6I4ZYB5_9BACI</name>
<feature type="binding site" evidence="9">
    <location>
        <position position="24"/>
    </location>
    <ligand>
        <name>3-phosphoshikimate</name>
        <dbReference type="ChEBI" id="CHEBI:145989"/>
    </ligand>
</feature>
<dbReference type="UniPathway" id="UPA00053">
    <property type="reaction ID" value="UER00089"/>
</dbReference>
<sequence length="431" mass="46638">MGTMTISKRTKAVTGTIAVPGDKSMSHRAIMLAAISNGKSTIDNFLTGEDCLTTIVAFEAMGIKIERNESKVTVHGKGLYGLGESMQPINLGNSGTTTRLLLGILAGTPHHYCLYGDESLSVRPMDRVTIPLTKMGAAFDGNQHGRLLPMSVRGDNLQPIEYTLPINSAQIKSSILLAGLFTKGITKVIEPVPTRDHTERMFTAFGVDISRQGNTISLKGQQQLTATNLEVPGDISSAAFFICAAALKSESDLIIKDVGLNPTRTGIIDVLQRMGANIQTSITRYIGDEPIGEVFVKGGQLTGITISGNDIPRVIDEIPIIALIASQANGKTVIKHAEDLRYKETDRIQAVVDTLRNMGVDIKGTEDGMVINGKPSKLKGGEYHSYKDHRIGMMIAIASLLTNEDINLHEPDCISISYPSFFNHFDQLLED</sequence>
<dbReference type="GO" id="GO:0008652">
    <property type="term" value="P:amino acid biosynthetic process"/>
    <property type="evidence" value="ECO:0007669"/>
    <property type="project" value="UniProtKB-KW"/>
</dbReference>
<gene>
    <name evidence="9 11" type="primary">aroA</name>
    <name evidence="11" type="ORF">GLW05_03990</name>
</gene>
<proteinExistence type="inferred from homology"/>
<organism evidence="11 12">
    <name type="scientific">Pontibacillus yanchengensis</name>
    <dbReference type="NCBI Taxonomy" id="462910"/>
    <lineage>
        <taxon>Bacteria</taxon>
        <taxon>Bacillati</taxon>
        <taxon>Bacillota</taxon>
        <taxon>Bacilli</taxon>
        <taxon>Bacillales</taxon>
        <taxon>Bacillaceae</taxon>
        <taxon>Pontibacillus</taxon>
    </lineage>
</organism>
<comment type="caution">
    <text evidence="11">The sequence shown here is derived from an EMBL/GenBank/DDBJ whole genome shotgun (WGS) entry which is preliminary data.</text>
</comment>
<feature type="binding site" evidence="9">
    <location>
        <position position="170"/>
    </location>
    <ligand>
        <name>3-phosphoshikimate</name>
        <dbReference type="ChEBI" id="CHEBI:145989"/>
    </ligand>
</feature>
<evidence type="ECO:0000256" key="9">
    <source>
        <dbReference type="HAMAP-Rule" id="MF_00210"/>
    </source>
</evidence>
<dbReference type="PANTHER" id="PTHR21090:SF5">
    <property type="entry name" value="PENTAFUNCTIONAL AROM POLYPEPTIDE"/>
    <property type="match status" value="1"/>
</dbReference>
<feature type="binding site" evidence="9">
    <location>
        <position position="316"/>
    </location>
    <ligand>
        <name>3-phosphoshikimate</name>
        <dbReference type="ChEBI" id="CHEBI:145989"/>
    </ligand>
</feature>